<reference evidence="8" key="1">
    <citation type="journal article" date="2014" name="Int. J. Syst. Evol. Microbiol.">
        <title>Complete genome of a new Firmicutes species belonging to the dominant human colonic microbiota ('Ruminococcus bicirculans') reveals two chromosomes and a selective capacity to utilize plant glucans.</title>
        <authorList>
            <consortium name="NISC Comparative Sequencing Program"/>
            <person name="Wegmann U."/>
            <person name="Louis P."/>
            <person name="Goesmann A."/>
            <person name="Henrissat B."/>
            <person name="Duncan S.H."/>
            <person name="Flint H.J."/>
        </authorList>
    </citation>
    <scope>NUCLEOTIDE SEQUENCE</scope>
    <source>
        <strain evidence="8">CGMCC 1.18437</strain>
    </source>
</reference>
<dbReference type="InterPro" id="IPR051788">
    <property type="entry name" value="MFS_Transporter"/>
</dbReference>
<evidence type="ECO:0000313" key="10">
    <source>
        <dbReference type="Proteomes" id="UP000539473"/>
    </source>
</evidence>
<feature type="transmembrane region" description="Helical" evidence="7">
    <location>
        <begin position="343"/>
        <end position="364"/>
    </location>
</feature>
<accession>A0A7W8KG49</accession>
<feature type="transmembrane region" description="Helical" evidence="7">
    <location>
        <begin position="12"/>
        <end position="30"/>
    </location>
</feature>
<dbReference type="PANTHER" id="PTHR23514">
    <property type="entry name" value="BYPASS OF STOP CODON PROTEIN 6"/>
    <property type="match status" value="1"/>
</dbReference>
<reference evidence="11" key="2">
    <citation type="journal article" date="2019" name="Int. J. Syst. Evol. Microbiol.">
        <title>The Global Catalogue of Microorganisms (GCM) 10K type strain sequencing project: providing services to taxonomists for standard genome sequencing and annotation.</title>
        <authorList>
            <consortium name="The Broad Institute Genomics Platform"/>
            <consortium name="The Broad Institute Genome Sequencing Center for Infectious Disease"/>
            <person name="Wu L."/>
            <person name="Ma J."/>
        </authorList>
    </citation>
    <scope>NUCLEOTIDE SEQUENCE [LARGE SCALE GENOMIC DNA]</scope>
    <source>
        <strain evidence="11">CGMCC 1.18437</strain>
    </source>
</reference>
<feature type="transmembrane region" description="Helical" evidence="7">
    <location>
        <begin position="226"/>
        <end position="251"/>
    </location>
</feature>
<dbReference type="Proteomes" id="UP000619376">
    <property type="component" value="Unassembled WGS sequence"/>
</dbReference>
<dbReference type="InterPro" id="IPR011701">
    <property type="entry name" value="MFS"/>
</dbReference>
<reference evidence="9 10" key="3">
    <citation type="submission" date="2020-08" db="EMBL/GenBank/DDBJ databases">
        <title>Genomic Encyclopedia of Type Strains, Phase IV (KMG-IV): sequencing the most valuable type-strain genomes for metagenomic binning, comparative biology and taxonomic classification.</title>
        <authorList>
            <person name="Goeker M."/>
        </authorList>
    </citation>
    <scope>NUCLEOTIDE SEQUENCE [LARGE SCALE GENOMIC DNA]</scope>
    <source>
        <strain evidence="9 10">DSM 27521</strain>
    </source>
</reference>
<evidence type="ECO:0000256" key="5">
    <source>
        <dbReference type="ARBA" id="ARBA00022989"/>
    </source>
</evidence>
<dbReference type="SUPFAM" id="SSF103473">
    <property type="entry name" value="MFS general substrate transporter"/>
    <property type="match status" value="1"/>
</dbReference>
<comment type="similarity">
    <text evidence="2">Belongs to the major facilitator superfamily.</text>
</comment>
<evidence type="ECO:0000256" key="6">
    <source>
        <dbReference type="ARBA" id="ARBA00023136"/>
    </source>
</evidence>
<evidence type="ECO:0000256" key="1">
    <source>
        <dbReference type="ARBA" id="ARBA00004127"/>
    </source>
</evidence>
<feature type="transmembrane region" description="Helical" evidence="7">
    <location>
        <begin position="317"/>
        <end position="337"/>
    </location>
</feature>
<feature type="transmembrane region" description="Helical" evidence="7">
    <location>
        <begin position="263"/>
        <end position="284"/>
    </location>
</feature>
<feature type="transmembrane region" description="Helical" evidence="7">
    <location>
        <begin position="200"/>
        <end position="220"/>
    </location>
</feature>
<dbReference type="GO" id="GO:0016020">
    <property type="term" value="C:membrane"/>
    <property type="evidence" value="ECO:0007669"/>
    <property type="project" value="TreeGrafter"/>
</dbReference>
<dbReference type="RefSeq" id="WP_229832040.1">
    <property type="nucleotide sequence ID" value="NZ_BNAJ01000007.1"/>
</dbReference>
<feature type="transmembrane region" description="Helical" evidence="7">
    <location>
        <begin position="159"/>
        <end position="179"/>
    </location>
</feature>
<dbReference type="EMBL" id="JACHFK010000007">
    <property type="protein sequence ID" value="MBB5377561.1"/>
    <property type="molecule type" value="Genomic_DNA"/>
</dbReference>
<dbReference type="EMBL" id="BNAJ01000007">
    <property type="protein sequence ID" value="GHF51380.1"/>
    <property type="molecule type" value="Genomic_DNA"/>
</dbReference>
<feature type="transmembrane region" description="Helical" evidence="7">
    <location>
        <begin position="290"/>
        <end position="310"/>
    </location>
</feature>
<evidence type="ECO:0000256" key="3">
    <source>
        <dbReference type="ARBA" id="ARBA00022448"/>
    </source>
</evidence>
<protein>
    <submittedName>
        <fullName evidence="9">Fucose permease</fullName>
    </submittedName>
</protein>
<gene>
    <name evidence="8" type="ORF">GCM10017781_29900</name>
    <name evidence="9" type="ORF">HNQ07_003053</name>
</gene>
<evidence type="ECO:0000313" key="9">
    <source>
        <dbReference type="EMBL" id="MBB5377561.1"/>
    </source>
</evidence>
<reference evidence="8" key="4">
    <citation type="submission" date="2024-05" db="EMBL/GenBank/DDBJ databases">
        <authorList>
            <person name="Sun Q."/>
            <person name="Zhou Y."/>
        </authorList>
    </citation>
    <scope>NUCLEOTIDE SEQUENCE</scope>
    <source>
        <strain evidence="8">CGMCC 1.18437</strain>
    </source>
</reference>
<keyword evidence="5 7" id="KW-1133">Transmembrane helix</keyword>
<organism evidence="9 10">
    <name type="scientific">Deinococcus metalli</name>
    <dbReference type="NCBI Taxonomy" id="1141878"/>
    <lineage>
        <taxon>Bacteria</taxon>
        <taxon>Thermotogati</taxon>
        <taxon>Deinococcota</taxon>
        <taxon>Deinococci</taxon>
        <taxon>Deinococcales</taxon>
        <taxon>Deinococcaceae</taxon>
        <taxon>Deinococcus</taxon>
    </lineage>
</organism>
<dbReference type="Gene3D" id="1.20.1250.20">
    <property type="entry name" value="MFS general substrate transporter like domains"/>
    <property type="match status" value="1"/>
</dbReference>
<keyword evidence="4 7" id="KW-0812">Transmembrane</keyword>
<feature type="transmembrane region" description="Helical" evidence="7">
    <location>
        <begin position="131"/>
        <end position="153"/>
    </location>
</feature>
<evidence type="ECO:0000256" key="4">
    <source>
        <dbReference type="ARBA" id="ARBA00022692"/>
    </source>
</evidence>
<proteinExistence type="inferred from homology"/>
<dbReference type="AlphaFoldDB" id="A0A7W8KG49"/>
<dbReference type="Pfam" id="PF07690">
    <property type="entry name" value="MFS_1"/>
    <property type="match status" value="1"/>
</dbReference>
<keyword evidence="11" id="KW-1185">Reference proteome</keyword>
<dbReference type="InterPro" id="IPR036259">
    <property type="entry name" value="MFS_trans_sf"/>
</dbReference>
<feature type="transmembrane region" description="Helical" evidence="7">
    <location>
        <begin position="50"/>
        <end position="71"/>
    </location>
</feature>
<evidence type="ECO:0000313" key="11">
    <source>
        <dbReference type="Proteomes" id="UP000619376"/>
    </source>
</evidence>
<dbReference type="GO" id="GO:0022857">
    <property type="term" value="F:transmembrane transporter activity"/>
    <property type="evidence" value="ECO:0007669"/>
    <property type="project" value="InterPro"/>
</dbReference>
<keyword evidence="6 7" id="KW-0472">Membrane</keyword>
<evidence type="ECO:0000256" key="7">
    <source>
        <dbReference type="SAM" id="Phobius"/>
    </source>
</evidence>
<evidence type="ECO:0000256" key="2">
    <source>
        <dbReference type="ARBA" id="ARBA00008335"/>
    </source>
</evidence>
<keyword evidence="3" id="KW-0813">Transport</keyword>
<dbReference type="GO" id="GO:0012505">
    <property type="term" value="C:endomembrane system"/>
    <property type="evidence" value="ECO:0007669"/>
    <property type="project" value="UniProtKB-SubCell"/>
</dbReference>
<comment type="subcellular location">
    <subcellularLocation>
        <location evidence="1">Endomembrane system</location>
        <topology evidence="1">Multi-pass membrane protein</topology>
    </subcellularLocation>
</comment>
<feature type="transmembrane region" description="Helical" evidence="7">
    <location>
        <begin position="102"/>
        <end position="124"/>
    </location>
</feature>
<name>A0A7W8KG49_9DEIO</name>
<feature type="transmembrane region" description="Helical" evidence="7">
    <location>
        <begin position="78"/>
        <end position="96"/>
    </location>
</feature>
<sequence>MTPAHSPLSLRLLGAGGAAFFALGVLQPMYGPLFPFFQSQFGVSTATVGVIASAHFVGSAISPPLAGVILTRVSTRRVVVACLLLLLVAALLVGLAPSWPLAVGAAVLGGVSQGGLASSINAYLAAAGTRAINFANALFGLASMLSPLVAAWLAPSGLVWPFAVVAGLAAVSLLAARVWGVPAIPPPAAQAPARRVGRSMTLFAVMLICYVGLEVGFGAWGGKHMLGIGVAQAALIVSLYWGGFTLGRALASAFGARFQPGPLVLGCAALATVAAVLGTVPALAPYTYPLAGLALGPIFGTSMVWAAQILPVRFVPFLLVSGSVGGILVPWLIGLGFARSGPVAVPTVLTVLGALLCVLILVTLRVRRVRVDVDAPSVA</sequence>
<dbReference type="Proteomes" id="UP000539473">
    <property type="component" value="Unassembled WGS sequence"/>
</dbReference>
<dbReference type="PANTHER" id="PTHR23514:SF3">
    <property type="entry name" value="BYPASS OF STOP CODON PROTEIN 6"/>
    <property type="match status" value="1"/>
</dbReference>
<evidence type="ECO:0000313" key="8">
    <source>
        <dbReference type="EMBL" id="GHF51380.1"/>
    </source>
</evidence>
<comment type="caution">
    <text evidence="9">The sequence shown here is derived from an EMBL/GenBank/DDBJ whole genome shotgun (WGS) entry which is preliminary data.</text>
</comment>